<protein>
    <submittedName>
        <fullName evidence="3">Uncharacterized protein</fullName>
    </submittedName>
</protein>
<keyword evidence="2" id="KW-0472">Membrane</keyword>
<feature type="transmembrane region" description="Helical" evidence="2">
    <location>
        <begin position="446"/>
        <end position="463"/>
    </location>
</feature>
<organism evidence="3 4">
    <name type="scientific">Prymnesium parvum</name>
    <name type="common">Toxic golden alga</name>
    <dbReference type="NCBI Taxonomy" id="97485"/>
    <lineage>
        <taxon>Eukaryota</taxon>
        <taxon>Haptista</taxon>
        <taxon>Haptophyta</taxon>
        <taxon>Prymnesiophyceae</taxon>
        <taxon>Prymnesiales</taxon>
        <taxon>Prymnesiaceae</taxon>
        <taxon>Prymnesium</taxon>
    </lineage>
</organism>
<feature type="transmembrane region" description="Helical" evidence="2">
    <location>
        <begin position="182"/>
        <end position="207"/>
    </location>
</feature>
<keyword evidence="2" id="KW-1133">Transmembrane helix</keyword>
<evidence type="ECO:0000256" key="1">
    <source>
        <dbReference type="SAM" id="MobiDB-lite"/>
    </source>
</evidence>
<feature type="region of interest" description="Disordered" evidence="1">
    <location>
        <begin position="665"/>
        <end position="695"/>
    </location>
</feature>
<feature type="transmembrane region" description="Helical" evidence="2">
    <location>
        <begin position="470"/>
        <end position="487"/>
    </location>
</feature>
<evidence type="ECO:0000313" key="4">
    <source>
        <dbReference type="Proteomes" id="UP001515480"/>
    </source>
</evidence>
<feature type="transmembrane region" description="Helical" evidence="2">
    <location>
        <begin position="139"/>
        <end position="162"/>
    </location>
</feature>
<evidence type="ECO:0000313" key="3">
    <source>
        <dbReference type="EMBL" id="KAL1510253.1"/>
    </source>
</evidence>
<reference evidence="3 4" key="1">
    <citation type="journal article" date="2024" name="Science">
        <title>Giant polyketide synthase enzymes in the biosynthesis of giant marine polyether toxins.</title>
        <authorList>
            <person name="Fallon T.R."/>
            <person name="Shende V.V."/>
            <person name="Wierzbicki I.H."/>
            <person name="Pendleton A.L."/>
            <person name="Watervoot N.F."/>
            <person name="Auber R.P."/>
            <person name="Gonzalez D.J."/>
            <person name="Wisecaver J.H."/>
            <person name="Moore B.S."/>
        </authorList>
    </citation>
    <scope>NUCLEOTIDE SEQUENCE [LARGE SCALE GENOMIC DNA]</scope>
    <source>
        <strain evidence="3 4">12B1</strain>
    </source>
</reference>
<feature type="transmembrane region" description="Helical" evidence="2">
    <location>
        <begin position="240"/>
        <end position="264"/>
    </location>
</feature>
<dbReference type="EMBL" id="JBGBPQ010000015">
    <property type="protein sequence ID" value="KAL1510253.1"/>
    <property type="molecule type" value="Genomic_DNA"/>
</dbReference>
<dbReference type="PANTHER" id="PTHR31610">
    <property type="entry name" value="SLR0360 PROTEIN"/>
    <property type="match status" value="1"/>
</dbReference>
<gene>
    <name evidence="3" type="ORF">AB1Y20_006577</name>
</gene>
<dbReference type="AlphaFoldDB" id="A0AB34IY60"/>
<keyword evidence="2" id="KW-0812">Transmembrane</keyword>
<dbReference type="PANTHER" id="PTHR31610:SF0">
    <property type="entry name" value="SLC26A_SULP TRANSPORTER DOMAIN-CONTAINING PROTEIN"/>
    <property type="match status" value="1"/>
</dbReference>
<name>A0AB34IY60_PRYPA</name>
<feature type="transmembrane region" description="Helical" evidence="2">
    <location>
        <begin position="523"/>
        <end position="542"/>
    </location>
</feature>
<proteinExistence type="predicted"/>
<accession>A0AB34IY60</accession>
<feature type="transmembrane region" description="Helical" evidence="2">
    <location>
        <begin position="59"/>
        <end position="84"/>
    </location>
</feature>
<comment type="caution">
    <text evidence="3">The sequence shown here is derived from an EMBL/GenBank/DDBJ whole genome shotgun (WGS) entry which is preliminary data.</text>
</comment>
<sequence>MRPKPPENRKGIPPPFSVQISSLYPPVLISMPAGDGKVPFLQSINKDYNFFARGDIDSFIFLFFDNMSSLLGILGVMSTILPGLAIPFGSTAHGEHIKAFEDMVWLRICPAIAFSLAFGNICYAWMAAKLAGYDKRTDVTALPYGINTPAGFLMAWNVMLPIATKYLTDDPNMDPVDWVNKVWQASCCANFVSGMIEVLGAVLGPWLRDNCTKASLYGSIAAVGFIWLGLAPMMEVMKEPIVAFLPLAICFTGFFSNGFVGAYAKVPGLTTILIFTVGAVLKWCGAGKYYGDHEYMAWQVSQAWNRYAGNNYMFGTGSHVINATSGALENYPVFPLGNWDNFGTSFAIVFPVAIQSFLETMQNVEAACARGDHYNVREAMIVDGLGTMVGAFFGTPIPTTVYIGHARHKAVGAHTGYSLINALAYFVLMMTGIFPTIFYMLDPTSIGVTLIAVGFLISAQAFVEVPSRHYPALFFALFCLLADWATLNANATHVGIHNLAAGAGILASFVTTEIIADLIDQNYLRAAAVSVVAVVCTTFGLMHGMNPVDIYDQTPNGFPIGGGGTMTVKGQLTVSWKDDKPGWIGGTGGWEPALCTQPPEFRVDQSRTIRQYDNITDTWSNIPTTSEGQNEGWRFAVAYTMVFAYCIFQHLLQKAGFLAGEKITDDNEAEEYPDATKKGSGTRAADDNLATVSSA</sequence>
<evidence type="ECO:0000256" key="2">
    <source>
        <dbReference type="SAM" id="Phobius"/>
    </source>
</evidence>
<feature type="transmembrane region" description="Helical" evidence="2">
    <location>
        <begin position="214"/>
        <end position="234"/>
    </location>
</feature>
<dbReference type="Proteomes" id="UP001515480">
    <property type="component" value="Unassembled WGS sequence"/>
</dbReference>
<feature type="transmembrane region" description="Helical" evidence="2">
    <location>
        <begin position="499"/>
        <end position="516"/>
    </location>
</feature>
<feature type="transmembrane region" description="Helical" evidence="2">
    <location>
        <begin position="104"/>
        <end position="127"/>
    </location>
</feature>
<keyword evidence="4" id="KW-1185">Reference proteome</keyword>
<feature type="transmembrane region" description="Helical" evidence="2">
    <location>
        <begin position="417"/>
        <end position="440"/>
    </location>
</feature>